<dbReference type="EMBL" id="CP006852">
    <property type="protein sequence ID" value="AHC35587.1"/>
    <property type="molecule type" value="Genomic_DNA"/>
</dbReference>
<sequence>MQFRHELKFARWDQSWDQRVHFGALLLITYDDLAQ</sequence>
<keyword evidence="2" id="KW-1185">Reference proteome</keyword>
<accession>A0ACA7P6X1</accession>
<evidence type="ECO:0000313" key="2">
    <source>
        <dbReference type="Proteomes" id="UP000018725"/>
    </source>
</evidence>
<proteinExistence type="predicted"/>
<dbReference type="Proteomes" id="UP000018725">
    <property type="component" value="Chromosome"/>
</dbReference>
<organism evidence="1 2">
    <name type="scientific">Pseudomonas gorinensis</name>
    <dbReference type="NCBI Taxonomy" id="3240790"/>
    <lineage>
        <taxon>Bacteria</taxon>
        <taxon>Pseudomonadati</taxon>
        <taxon>Pseudomonadota</taxon>
        <taxon>Gammaproteobacteria</taxon>
        <taxon>Pseudomonadales</taxon>
        <taxon>Pseudomonadaceae</taxon>
        <taxon>Pseudomonas</taxon>
    </lineage>
</organism>
<gene>
    <name evidence="1" type="ORF">U771_15310</name>
</gene>
<protein>
    <submittedName>
        <fullName evidence="1">Uncharacterized protein</fullName>
    </submittedName>
</protein>
<name>A0ACA7P6X1_9PSED</name>
<evidence type="ECO:0000313" key="1">
    <source>
        <dbReference type="EMBL" id="AHC35587.1"/>
    </source>
</evidence>
<reference evidence="1 2" key="1">
    <citation type="journal article" date="2014" name="Genome Announc.">
        <title>Complete Genome Sequence of Pseudomonas sp. Strain TKP, Isolated from a gamma-Hexachlorocyclohexane-Degrading Mixed Culture.</title>
        <authorList>
            <person name="Ohtsubo Y."/>
            <person name="Kishida K."/>
            <person name="Sato T."/>
            <person name="Tabata M."/>
            <person name="Kawasumi T."/>
            <person name="Ogura Y."/>
            <person name="Hayashi T."/>
            <person name="Tsuda M."/>
            <person name="Nagata Y."/>
        </authorList>
    </citation>
    <scope>NUCLEOTIDE SEQUENCE [LARGE SCALE GENOMIC DNA]</scope>
    <source>
        <strain evidence="1 2">TKP</strain>
    </source>
</reference>